<evidence type="ECO:0000259" key="15">
    <source>
        <dbReference type="PROSITE" id="PS50110"/>
    </source>
</evidence>
<dbReference type="EC" id="2.7.13.3" evidence="3"/>
<organism evidence="17 18">
    <name type="scientific">Oxynema aestuarii AP17</name>
    <dbReference type="NCBI Taxonomy" id="2064643"/>
    <lineage>
        <taxon>Bacteria</taxon>
        <taxon>Bacillati</taxon>
        <taxon>Cyanobacteriota</taxon>
        <taxon>Cyanophyceae</taxon>
        <taxon>Oscillatoriophycideae</taxon>
        <taxon>Oscillatoriales</taxon>
        <taxon>Oscillatoriaceae</taxon>
        <taxon>Oxynema</taxon>
        <taxon>Oxynema aestuarii</taxon>
    </lineage>
</organism>
<dbReference type="CDD" id="cd00156">
    <property type="entry name" value="REC"/>
    <property type="match status" value="1"/>
</dbReference>
<feature type="modified residue" description="4-aspartylphosphate" evidence="12">
    <location>
        <position position="826"/>
    </location>
</feature>
<dbReference type="EMBL" id="CP051167">
    <property type="protein sequence ID" value="QIZ73570.1"/>
    <property type="molecule type" value="Genomic_DNA"/>
</dbReference>
<dbReference type="NCBIfam" id="TIGR00229">
    <property type="entry name" value="sensory_box"/>
    <property type="match status" value="1"/>
</dbReference>
<feature type="transmembrane region" description="Helical" evidence="13">
    <location>
        <begin position="147"/>
        <end position="167"/>
    </location>
</feature>
<dbReference type="GO" id="GO:0003677">
    <property type="term" value="F:DNA binding"/>
    <property type="evidence" value="ECO:0007669"/>
    <property type="project" value="UniProtKB-KW"/>
</dbReference>
<feature type="transmembrane region" description="Helical" evidence="13">
    <location>
        <begin position="219"/>
        <end position="237"/>
    </location>
</feature>
<evidence type="ECO:0000256" key="13">
    <source>
        <dbReference type="SAM" id="Phobius"/>
    </source>
</evidence>
<dbReference type="CDD" id="cd00082">
    <property type="entry name" value="HisKA"/>
    <property type="match status" value="1"/>
</dbReference>
<feature type="domain" description="PAS" evidence="16">
    <location>
        <begin position="264"/>
        <end position="309"/>
    </location>
</feature>
<evidence type="ECO:0000256" key="6">
    <source>
        <dbReference type="ARBA" id="ARBA00022777"/>
    </source>
</evidence>
<feature type="domain" description="Response regulatory" evidence="15">
    <location>
        <begin position="656"/>
        <end position="769"/>
    </location>
</feature>
<dbReference type="InterPro" id="IPR036097">
    <property type="entry name" value="HisK_dim/P_sf"/>
</dbReference>
<dbReference type="InterPro" id="IPR001789">
    <property type="entry name" value="Sig_transdc_resp-reg_receiver"/>
</dbReference>
<dbReference type="SMART" id="SM00091">
    <property type="entry name" value="PAS"/>
    <property type="match status" value="1"/>
</dbReference>
<dbReference type="PROSITE" id="PS50112">
    <property type="entry name" value="PAS"/>
    <property type="match status" value="1"/>
</dbReference>
<comment type="catalytic activity">
    <reaction evidence="1">
        <text>ATP + protein L-histidine = ADP + protein N-phospho-L-histidine.</text>
        <dbReference type="EC" id="2.7.13.3"/>
    </reaction>
</comment>
<dbReference type="InterPro" id="IPR035965">
    <property type="entry name" value="PAS-like_dom_sf"/>
</dbReference>
<keyword evidence="7" id="KW-0902">Two-component regulatory system</keyword>
<dbReference type="GO" id="GO:0009927">
    <property type="term" value="F:histidine phosphotransfer kinase activity"/>
    <property type="evidence" value="ECO:0007669"/>
    <property type="project" value="TreeGrafter"/>
</dbReference>
<dbReference type="InterPro" id="IPR036890">
    <property type="entry name" value="HATPase_C_sf"/>
</dbReference>
<dbReference type="CDD" id="cd00130">
    <property type="entry name" value="PAS"/>
    <property type="match status" value="1"/>
</dbReference>
<dbReference type="FunFam" id="3.40.50.2300:FF:000001">
    <property type="entry name" value="DNA-binding response regulator PhoB"/>
    <property type="match status" value="1"/>
</dbReference>
<dbReference type="GO" id="GO:0000155">
    <property type="term" value="F:phosphorelay sensor kinase activity"/>
    <property type="evidence" value="ECO:0007669"/>
    <property type="project" value="InterPro"/>
</dbReference>
<gene>
    <name evidence="17" type="ORF">HCG48_03135</name>
</gene>
<dbReference type="Pfam" id="PF02518">
    <property type="entry name" value="HATPase_c"/>
    <property type="match status" value="1"/>
</dbReference>
<evidence type="ECO:0000256" key="5">
    <source>
        <dbReference type="ARBA" id="ARBA00022679"/>
    </source>
</evidence>
<sequence length="867" mass="95342">MKANTAIGFILGGVSLCLWHTQQMLVRRSRDRLRLTYLSLALSAIVFAIGLLTLVQYIHGFNFGIDELFFKDDLDAVGTSAPGRMAPNSAFNFLIVGLAGMMLAGNYWKTQAYQLLSLSAFLVAFLGFLGYAYQVKTLYGIGSYTQMALHTAIAFMLYSVGLLLAQSDRGLMAVFTIDNAGGLMARRLAPAAIAIPPFLGALILFGYRQRAYDTEIGLSLLAVLNIVVFAVLTWWNAKSLSRLDIKRQRAEAQSRIDAQAAAQALAHLSAIVDNLADGLLVIDLNGRVARFNPALVKMFGLEGQDLTGQDCESVFKGQLIDLVGEIQKDPKQVLTAEIDLVHGHWGQASIAGIVTADDRHGAQCLGSVLLIRDVTAEKQVDRMKTDFISTVSHELRTPLTSVLGFTKIIQKKLEDNIFPLVPVEDRKVKRTIRQVGDNIEIILSEGQRLTALINDVLDIAKMEAGKIEWHLESLDLGEIARRAILTTTSLFESKGIVCEADIPENLPEILADRHRLLQVFINLISNAVKFTDRGSVTCRIDREGDRLVVRIVDTGIGIAPDDLDKVFEKFKQVGETLTDKPKGTGLGLPICKQIIEYHGGEIGVESELGCGSTFFFSLPLAAAGSERTQKLDLDLLLRQLKDRALPAPDRDSAAKTILVVDDDPSIREYLRQELVAEGYQVCQAKDGIEAIEQAKALHPHLIVLDVMMPKMNGFDVAAVLKNDPQTMDIPIVILSILEDKERGFRIGIDRYLTKPVDPESLIEAIGSLLSLGSSRKKVLIVDEDVSTLKTLTKVLVARGYTVVEASNEVECIEQAIRVRPDMIVVDSYLSEQHNIVQTLRLEKGLENVFFLLLSQQANAIAGDSRVE</sequence>
<evidence type="ECO:0000256" key="1">
    <source>
        <dbReference type="ARBA" id="ARBA00000085"/>
    </source>
</evidence>
<feature type="domain" description="Histidine kinase" evidence="14">
    <location>
        <begin position="390"/>
        <end position="622"/>
    </location>
</feature>
<dbReference type="SUPFAM" id="SSF55874">
    <property type="entry name" value="ATPase domain of HSP90 chaperone/DNA topoisomerase II/histidine kinase"/>
    <property type="match status" value="1"/>
</dbReference>
<dbReference type="PANTHER" id="PTHR43047">
    <property type="entry name" value="TWO-COMPONENT HISTIDINE PROTEIN KINASE"/>
    <property type="match status" value="1"/>
</dbReference>
<dbReference type="KEGG" id="oxy:HCG48_03135"/>
<name>A0A6H1U5Z1_9CYAN</name>
<dbReference type="Gene3D" id="1.10.287.130">
    <property type="match status" value="1"/>
</dbReference>
<evidence type="ECO:0000256" key="9">
    <source>
        <dbReference type="ARBA" id="ARBA00023125"/>
    </source>
</evidence>
<dbReference type="CDD" id="cd16922">
    <property type="entry name" value="HATPase_EvgS-ArcB-TorS-like"/>
    <property type="match status" value="1"/>
</dbReference>
<keyword evidence="6" id="KW-0418">Kinase</keyword>
<keyword evidence="13" id="KW-0812">Transmembrane</keyword>
<evidence type="ECO:0000259" key="16">
    <source>
        <dbReference type="PROSITE" id="PS50112"/>
    </source>
</evidence>
<dbReference type="SUPFAM" id="SSF55785">
    <property type="entry name" value="PYP-like sensor domain (PAS domain)"/>
    <property type="match status" value="1"/>
</dbReference>
<dbReference type="GO" id="GO:0006355">
    <property type="term" value="P:regulation of DNA-templated transcription"/>
    <property type="evidence" value="ECO:0007669"/>
    <property type="project" value="InterPro"/>
</dbReference>
<dbReference type="Gene3D" id="3.40.50.2300">
    <property type="match status" value="2"/>
</dbReference>
<evidence type="ECO:0000256" key="11">
    <source>
        <dbReference type="ARBA" id="ARBA00074306"/>
    </source>
</evidence>
<keyword evidence="10" id="KW-0804">Transcription</keyword>
<accession>A0A6H1U5Z1</accession>
<dbReference type="PANTHER" id="PTHR43047:SF72">
    <property type="entry name" value="OSMOSENSING HISTIDINE PROTEIN KINASE SLN1"/>
    <property type="match status" value="1"/>
</dbReference>
<dbReference type="SMART" id="SM00387">
    <property type="entry name" value="HATPase_c"/>
    <property type="match status" value="1"/>
</dbReference>
<dbReference type="Proteomes" id="UP000500857">
    <property type="component" value="Chromosome"/>
</dbReference>
<dbReference type="AlphaFoldDB" id="A0A6H1U5Z1"/>
<dbReference type="Pfam" id="PF00512">
    <property type="entry name" value="HisKA"/>
    <property type="match status" value="1"/>
</dbReference>
<dbReference type="Pfam" id="PF00072">
    <property type="entry name" value="Response_reg"/>
    <property type="match status" value="1"/>
</dbReference>
<evidence type="ECO:0000256" key="10">
    <source>
        <dbReference type="ARBA" id="ARBA00023163"/>
    </source>
</evidence>
<feature type="domain" description="Response regulatory" evidence="15">
    <location>
        <begin position="777"/>
        <end position="867"/>
    </location>
</feature>
<evidence type="ECO:0000256" key="12">
    <source>
        <dbReference type="PROSITE-ProRule" id="PRU00169"/>
    </source>
</evidence>
<dbReference type="InterPro" id="IPR000014">
    <property type="entry name" value="PAS"/>
</dbReference>
<evidence type="ECO:0000313" key="18">
    <source>
        <dbReference type="Proteomes" id="UP000500857"/>
    </source>
</evidence>
<feature type="transmembrane region" description="Helical" evidence="13">
    <location>
        <begin position="37"/>
        <end position="58"/>
    </location>
</feature>
<dbReference type="PROSITE" id="PS50109">
    <property type="entry name" value="HIS_KIN"/>
    <property type="match status" value="1"/>
</dbReference>
<dbReference type="PRINTS" id="PR00344">
    <property type="entry name" value="BCTRLSENSOR"/>
</dbReference>
<evidence type="ECO:0000256" key="2">
    <source>
        <dbReference type="ARBA" id="ARBA00006402"/>
    </source>
</evidence>
<keyword evidence="9" id="KW-0238">DNA-binding</keyword>
<dbReference type="GO" id="GO:0005886">
    <property type="term" value="C:plasma membrane"/>
    <property type="evidence" value="ECO:0007669"/>
    <property type="project" value="TreeGrafter"/>
</dbReference>
<evidence type="ECO:0000259" key="14">
    <source>
        <dbReference type="PROSITE" id="PS50109"/>
    </source>
</evidence>
<dbReference type="InterPro" id="IPR004358">
    <property type="entry name" value="Sig_transdc_His_kin-like_C"/>
</dbReference>
<comment type="similarity">
    <text evidence="2">In the N-terminal section; belongs to the phytochrome family.</text>
</comment>
<keyword evidence="5" id="KW-0808">Transferase</keyword>
<evidence type="ECO:0000256" key="3">
    <source>
        <dbReference type="ARBA" id="ARBA00012438"/>
    </source>
</evidence>
<keyword evidence="4 12" id="KW-0597">Phosphoprotein</keyword>
<dbReference type="InterPro" id="IPR011006">
    <property type="entry name" value="CheY-like_superfamily"/>
</dbReference>
<protein>
    <recommendedName>
        <fullName evidence="11">Circadian input-output histidine kinase CikA</fullName>
        <ecNumber evidence="3">2.7.13.3</ecNumber>
    </recommendedName>
</protein>
<feature type="transmembrane region" description="Helical" evidence="13">
    <location>
        <begin position="90"/>
        <end position="108"/>
    </location>
</feature>
<feature type="transmembrane region" description="Helical" evidence="13">
    <location>
        <begin position="115"/>
        <end position="135"/>
    </location>
</feature>
<dbReference type="SMART" id="SM00448">
    <property type="entry name" value="REC"/>
    <property type="match status" value="1"/>
</dbReference>
<keyword evidence="13" id="KW-0472">Membrane</keyword>
<dbReference type="InterPro" id="IPR013767">
    <property type="entry name" value="PAS_fold"/>
</dbReference>
<dbReference type="Gene3D" id="3.30.565.10">
    <property type="entry name" value="Histidine kinase-like ATPase, C-terminal domain"/>
    <property type="match status" value="1"/>
</dbReference>
<dbReference type="PROSITE" id="PS50110">
    <property type="entry name" value="RESPONSE_REGULATORY"/>
    <property type="match status" value="2"/>
</dbReference>
<proteinExistence type="inferred from homology"/>
<dbReference type="InterPro" id="IPR005467">
    <property type="entry name" value="His_kinase_dom"/>
</dbReference>
<dbReference type="SUPFAM" id="SSF47384">
    <property type="entry name" value="Homodimeric domain of signal transducing histidine kinase"/>
    <property type="match status" value="1"/>
</dbReference>
<dbReference type="SMART" id="SM00388">
    <property type="entry name" value="HisKA"/>
    <property type="match status" value="1"/>
</dbReference>
<dbReference type="InterPro" id="IPR003661">
    <property type="entry name" value="HisK_dim/P_dom"/>
</dbReference>
<feature type="modified residue" description="4-aspartylphosphate" evidence="12">
    <location>
        <position position="705"/>
    </location>
</feature>
<evidence type="ECO:0000256" key="7">
    <source>
        <dbReference type="ARBA" id="ARBA00023012"/>
    </source>
</evidence>
<dbReference type="Gene3D" id="3.30.450.20">
    <property type="entry name" value="PAS domain"/>
    <property type="match status" value="1"/>
</dbReference>
<dbReference type="Pfam" id="PF00989">
    <property type="entry name" value="PAS"/>
    <property type="match status" value="1"/>
</dbReference>
<evidence type="ECO:0000256" key="8">
    <source>
        <dbReference type="ARBA" id="ARBA00023015"/>
    </source>
</evidence>
<evidence type="ECO:0000313" key="17">
    <source>
        <dbReference type="EMBL" id="QIZ73570.1"/>
    </source>
</evidence>
<evidence type="ECO:0000256" key="4">
    <source>
        <dbReference type="ARBA" id="ARBA00022553"/>
    </source>
</evidence>
<keyword evidence="13" id="KW-1133">Transmembrane helix</keyword>
<keyword evidence="18" id="KW-1185">Reference proteome</keyword>
<dbReference type="InterPro" id="IPR003594">
    <property type="entry name" value="HATPase_dom"/>
</dbReference>
<keyword evidence="8" id="KW-0805">Transcription regulation</keyword>
<dbReference type="SUPFAM" id="SSF52172">
    <property type="entry name" value="CheY-like"/>
    <property type="match status" value="2"/>
</dbReference>
<reference evidence="17 18" key="1">
    <citation type="submission" date="2020-04" db="EMBL/GenBank/DDBJ databases">
        <authorList>
            <person name="Basu S."/>
            <person name="Maruthanayagam V."/>
            <person name="Chakraborty S."/>
            <person name="Pramanik A."/>
            <person name="Mukherjee J."/>
            <person name="Brink B."/>
        </authorList>
    </citation>
    <scope>NUCLEOTIDE SEQUENCE [LARGE SCALE GENOMIC DNA]</scope>
    <source>
        <strain evidence="17 18">AP17</strain>
    </source>
</reference>
<dbReference type="FunFam" id="3.30.565.10:FF:000010">
    <property type="entry name" value="Sensor histidine kinase RcsC"/>
    <property type="match status" value="1"/>
</dbReference>